<dbReference type="EMBL" id="JBHTFQ010000001">
    <property type="protein sequence ID" value="MFC7702643.1"/>
    <property type="molecule type" value="Genomic_DNA"/>
</dbReference>
<name>A0ABW2UEQ1_9RHOB</name>
<evidence type="ECO:0008006" key="5">
    <source>
        <dbReference type="Google" id="ProtNLM"/>
    </source>
</evidence>
<evidence type="ECO:0000256" key="2">
    <source>
        <dbReference type="SAM" id="SignalP"/>
    </source>
</evidence>
<evidence type="ECO:0000313" key="4">
    <source>
        <dbReference type="Proteomes" id="UP001596516"/>
    </source>
</evidence>
<dbReference type="Proteomes" id="UP001596516">
    <property type="component" value="Unassembled WGS sequence"/>
</dbReference>
<feature type="chain" id="PRO_5046596904" description="HEAT repeat domain-containing protein" evidence="2">
    <location>
        <begin position="21"/>
        <end position="757"/>
    </location>
</feature>
<protein>
    <recommendedName>
        <fullName evidence="5">HEAT repeat domain-containing protein</fullName>
    </recommendedName>
</protein>
<dbReference type="RefSeq" id="WP_377397397.1">
    <property type="nucleotide sequence ID" value="NZ_JBHTFQ010000001.1"/>
</dbReference>
<keyword evidence="2" id="KW-0732">Signal</keyword>
<proteinExistence type="predicted"/>
<feature type="signal peptide" evidence="2">
    <location>
        <begin position="1"/>
        <end position="20"/>
    </location>
</feature>
<evidence type="ECO:0000313" key="3">
    <source>
        <dbReference type="EMBL" id="MFC7702643.1"/>
    </source>
</evidence>
<sequence length="757" mass="79787">MKRILTFTSALALLAAPAVAEEVRVLSGEHGRFTRLAMVLESPSGWEFGRVEGGYELRFARGGISFDTTSVFSRIARRRIADVAVNPTTNGLRIALDCTCYANVFEDRPGLIVIDIREGRAPAASRFEMALSDVPPAVPAIIAPNAPEAIATDFSLYWRGRLVSEGPPVRAEAPSPEPDPDDTGRFAQAQAHLVEQLARAASQGLLEASVADLPGTPGAEPSPSAPPPPEPAPALAGHLSLRAQSALDRELAGPAARLADISPSICAPDSVFDLSDQGDGRPAADQIARARAAVVGEFDTPSVAAIEAMARTYLHFGFGAEARRSLTAFNVVVPNGEILATMGYILDSQQPRSQSSLAGMTGCDGAAALWALLAAASPPERDTVNTEAVVQGFSALPLHLRRHLGDRLAERLLALGETEAAELVRKAIERAIPDDESGLSLLNARMNIARGKDSAAEKELRRAAQAGGAEGAEAHAWLVETRLRQGQPVDPDLVATAAALAFEHRGTELGRRLARAEVLALAASGAIPDAFAAFVRHGQDPDAADPLLEYLTGLAPDAMFVELLYAHRDLLETPRPAALRRAVARRLIDLGFPELGQLPLLVALPPEAADRVLLAEAALTRRDPQQALRHLAGLEGAPASRVRGLALEALGQHAAAALAFAEAEDGALQAEALWRAGDIAGAAELDPVRRDTLAAIAPTVLPQQSDADTSETLPGDTAAAAELEVTLAASRSLLEDSRANRESLEALLAAFELPRRP</sequence>
<keyword evidence="4" id="KW-1185">Reference proteome</keyword>
<evidence type="ECO:0000256" key="1">
    <source>
        <dbReference type="SAM" id="MobiDB-lite"/>
    </source>
</evidence>
<feature type="compositionally biased region" description="Pro residues" evidence="1">
    <location>
        <begin position="223"/>
        <end position="232"/>
    </location>
</feature>
<reference evidence="4" key="1">
    <citation type="journal article" date="2019" name="Int. J. Syst. Evol. Microbiol.">
        <title>The Global Catalogue of Microorganisms (GCM) 10K type strain sequencing project: providing services to taxonomists for standard genome sequencing and annotation.</title>
        <authorList>
            <consortium name="The Broad Institute Genomics Platform"/>
            <consortium name="The Broad Institute Genome Sequencing Center for Infectious Disease"/>
            <person name="Wu L."/>
            <person name="Ma J."/>
        </authorList>
    </citation>
    <scope>NUCLEOTIDE SEQUENCE [LARGE SCALE GENOMIC DNA]</scope>
    <source>
        <strain evidence="4">CGMCC 1.12750</strain>
    </source>
</reference>
<accession>A0ABW2UEQ1</accession>
<gene>
    <name evidence="3" type="ORF">ACFQXB_00360</name>
</gene>
<organism evidence="3 4">
    <name type="scientific">Plastorhodobacter daqingensis</name>
    <dbReference type="NCBI Taxonomy" id="1387281"/>
    <lineage>
        <taxon>Bacteria</taxon>
        <taxon>Pseudomonadati</taxon>
        <taxon>Pseudomonadota</taxon>
        <taxon>Alphaproteobacteria</taxon>
        <taxon>Rhodobacterales</taxon>
        <taxon>Paracoccaceae</taxon>
        <taxon>Plastorhodobacter</taxon>
    </lineage>
</organism>
<comment type="caution">
    <text evidence="3">The sequence shown here is derived from an EMBL/GenBank/DDBJ whole genome shotgun (WGS) entry which is preliminary data.</text>
</comment>
<feature type="region of interest" description="Disordered" evidence="1">
    <location>
        <begin position="211"/>
        <end position="235"/>
    </location>
</feature>